<dbReference type="RefSeq" id="WP_090171764.1">
    <property type="nucleotide sequence ID" value="NZ_FMXR01000005.1"/>
</dbReference>
<dbReference type="Gene3D" id="3.40.630.40">
    <property type="entry name" value="Zn-dependent exopeptidases"/>
    <property type="match status" value="1"/>
</dbReference>
<feature type="domain" description="Fibronectin type-III" evidence="3">
    <location>
        <begin position="705"/>
        <end position="802"/>
    </location>
</feature>
<dbReference type="EMBL" id="FMXR01000005">
    <property type="protein sequence ID" value="SDB06462.1"/>
    <property type="molecule type" value="Genomic_DNA"/>
</dbReference>
<name>A0A1G6ADK8_EUBOX</name>
<dbReference type="Pfam" id="PF01520">
    <property type="entry name" value="Amidase_3"/>
    <property type="match status" value="1"/>
</dbReference>
<keyword evidence="2" id="KW-0732">Signal</keyword>
<reference evidence="4 5" key="1">
    <citation type="submission" date="2016-10" db="EMBL/GenBank/DDBJ databases">
        <authorList>
            <person name="de Groot N.N."/>
        </authorList>
    </citation>
    <scope>NUCLEOTIDE SEQUENCE [LARGE SCALE GENOMIC DNA]</scope>
    <source>
        <strain evidence="4 5">DSM 3217</strain>
    </source>
</reference>
<dbReference type="SMART" id="SM00646">
    <property type="entry name" value="Ami_3"/>
    <property type="match status" value="1"/>
</dbReference>
<gene>
    <name evidence="4" type="ORF">SAMN02910417_00454</name>
</gene>
<evidence type="ECO:0000313" key="4">
    <source>
        <dbReference type="EMBL" id="SDB06462.1"/>
    </source>
</evidence>
<dbReference type="InterPro" id="IPR013783">
    <property type="entry name" value="Ig-like_fold"/>
</dbReference>
<dbReference type="PANTHER" id="PTHR30404:SF0">
    <property type="entry name" value="N-ACETYLMURAMOYL-L-ALANINE AMIDASE AMIC"/>
    <property type="match status" value="1"/>
</dbReference>
<evidence type="ECO:0000313" key="5">
    <source>
        <dbReference type="Proteomes" id="UP000199228"/>
    </source>
</evidence>
<organism evidence="4 5">
    <name type="scientific">Eubacterium oxidoreducens</name>
    <dbReference type="NCBI Taxonomy" id="1732"/>
    <lineage>
        <taxon>Bacteria</taxon>
        <taxon>Bacillati</taxon>
        <taxon>Bacillota</taxon>
        <taxon>Clostridia</taxon>
        <taxon>Eubacteriales</taxon>
        <taxon>Eubacteriaceae</taxon>
        <taxon>Eubacterium</taxon>
    </lineage>
</organism>
<dbReference type="STRING" id="1732.SAMN02910417_00454"/>
<keyword evidence="1" id="KW-0378">Hydrolase</keyword>
<dbReference type="PROSITE" id="PS50853">
    <property type="entry name" value="FN3"/>
    <property type="match status" value="2"/>
</dbReference>
<proteinExistence type="predicted"/>
<evidence type="ECO:0000256" key="1">
    <source>
        <dbReference type="ARBA" id="ARBA00022801"/>
    </source>
</evidence>
<dbReference type="InterPro" id="IPR050695">
    <property type="entry name" value="N-acetylmuramoyl_amidase_3"/>
</dbReference>
<dbReference type="GO" id="GO:0030288">
    <property type="term" value="C:outer membrane-bounded periplasmic space"/>
    <property type="evidence" value="ECO:0007669"/>
    <property type="project" value="TreeGrafter"/>
</dbReference>
<feature type="domain" description="Fibronectin type-III" evidence="3">
    <location>
        <begin position="523"/>
        <end position="616"/>
    </location>
</feature>
<dbReference type="SUPFAM" id="SSF53187">
    <property type="entry name" value="Zn-dependent exopeptidases"/>
    <property type="match status" value="1"/>
</dbReference>
<evidence type="ECO:0000259" key="3">
    <source>
        <dbReference type="PROSITE" id="PS50853"/>
    </source>
</evidence>
<dbReference type="OrthoDB" id="9794294at2"/>
<dbReference type="SMART" id="SM00060">
    <property type="entry name" value="FN3"/>
    <property type="match status" value="6"/>
</dbReference>
<dbReference type="CDD" id="cd02696">
    <property type="entry name" value="MurNAc-LAA"/>
    <property type="match status" value="1"/>
</dbReference>
<accession>A0A1G6ADK8</accession>
<dbReference type="GO" id="GO:0008745">
    <property type="term" value="F:N-acetylmuramoyl-L-alanine amidase activity"/>
    <property type="evidence" value="ECO:0007669"/>
    <property type="project" value="InterPro"/>
</dbReference>
<dbReference type="Gene3D" id="2.60.40.10">
    <property type="entry name" value="Immunoglobulins"/>
    <property type="match status" value="6"/>
</dbReference>
<dbReference type="GO" id="GO:0009253">
    <property type="term" value="P:peptidoglycan catabolic process"/>
    <property type="evidence" value="ECO:0007669"/>
    <property type="project" value="InterPro"/>
</dbReference>
<protein>
    <submittedName>
        <fullName evidence="4">N-acetylmuramoyl-L-alanine amidase</fullName>
    </submittedName>
</protein>
<dbReference type="InterPro" id="IPR002508">
    <property type="entry name" value="MurNAc-LAA_cat"/>
</dbReference>
<feature type="signal peptide" evidence="2">
    <location>
        <begin position="1"/>
        <end position="19"/>
    </location>
</feature>
<feature type="chain" id="PRO_5038813781" evidence="2">
    <location>
        <begin position="20"/>
        <end position="1161"/>
    </location>
</feature>
<evidence type="ECO:0000256" key="2">
    <source>
        <dbReference type="SAM" id="SignalP"/>
    </source>
</evidence>
<dbReference type="PANTHER" id="PTHR30404">
    <property type="entry name" value="N-ACETYLMURAMOYL-L-ALANINE AMIDASE"/>
    <property type="match status" value="1"/>
</dbReference>
<dbReference type="AlphaFoldDB" id="A0A1G6ADK8"/>
<dbReference type="InterPro" id="IPR036116">
    <property type="entry name" value="FN3_sf"/>
</dbReference>
<sequence>MLKVKSIVASILCAGMIFAGVGEYVPVLASDNTDANEEQAITYLVVNTPAVEYGETQEILVGIEDDIEVEQAQLYFENTQTKQEYQIDAQTVSDESLIFSYDYDDDKMQGEYQISRVILTTTSGDEISCELNELDMEAIFGLGVVVETKPDAYVEDEQLAQAIENTEIVATDANGKVLSDSSLSTALAAAASGLTLKSIAKGASTNKIVVLDPGHDSTHCGTHANSLQEETLVLKIANYCKEELETYQGVTVYMTRTSAQCPYPGTTSTEDNAKRVTYANSVNADIYVSLHLNSAASTSTSGAEVYYPNSNGENSIQKAVGTQGKTLAQLIENELVAAGLTNRGIKIRNSESGDSFSNGTLMDYYGIIRKAKTYGIPAVIVEHCYQSSTSDAGNYLKSEAGLKKLGVADATGIATYLGLSKTSTLSTNTTITLSKAVSTTTGKIKLSWSPVSTATGYKIYQSSDNKKFTKVLTVKGNTTDTATVSVASGVKYYYKVRAYKKSGSTTTYSAYSSVLAAVSLAKTTAKLTVITGTTTGLKISWTKVTGCKGYLVYRSTSSDSGFTKVATIKDASTLTYTDTSAQVDTKYYYKVRAYKKYSGGTSKASASNCVSGTIKSEISITKTKATSSNKMKLTWSKVSGAKKYEVYRATSASGTYKKLATIASSKLTYTDQTATAGKTYYYKVRAQLASGYTTFSATKAAKTVAKTVISKIYGSGATTLKIKWGKVSGASGYIVYKSTSSSKGFTRIASVSGETTCSYTDKNLTAGKTYYYKIKAYVVNNSLTGYGSVSKAVGLATYTSATSLTVVKSASGADVSLSWKSLSGAEGYYIYRSTSKSSGYKKVGTVSGKTTVTYKDTTTSAGKTYYYKIRPFKTGYQAKSAGKYSSAVAVDVLQKATISKIENTASGMTLSWKSVTGADGYIVYYSTDGSSYKTLATVKSKTSYTDTKTYTGDELYYRVRAYAAQTGAKGYGSYGKVGGYKIMMDSSASTQNVTVAQMVAFYKASGKSYPASTYKNKGAATIEEFCQIVYDEATAEGVKAEVLFSQICLETAYLQFGGVIKASQCNFGGLGAVDSGGSATTATFSSVTEGIRAQVQHLKAYACSESLVNTCVDTRFKYVTRGVSPFIETLSIAKNPAGKGWASDCDYGTKLKTNINGIKSK</sequence>
<keyword evidence="5" id="KW-1185">Reference proteome</keyword>
<dbReference type="InterPro" id="IPR003961">
    <property type="entry name" value="FN3_dom"/>
</dbReference>
<dbReference type="SUPFAM" id="SSF49265">
    <property type="entry name" value="Fibronectin type III"/>
    <property type="match status" value="4"/>
</dbReference>
<dbReference type="CDD" id="cd00063">
    <property type="entry name" value="FN3"/>
    <property type="match status" value="3"/>
</dbReference>
<dbReference type="Proteomes" id="UP000199228">
    <property type="component" value="Unassembled WGS sequence"/>
</dbReference>